<organism evidence="5 6">
    <name type="scientific">Solanum verrucosum</name>
    <dbReference type="NCBI Taxonomy" id="315347"/>
    <lineage>
        <taxon>Eukaryota</taxon>
        <taxon>Viridiplantae</taxon>
        <taxon>Streptophyta</taxon>
        <taxon>Embryophyta</taxon>
        <taxon>Tracheophyta</taxon>
        <taxon>Spermatophyta</taxon>
        <taxon>Magnoliopsida</taxon>
        <taxon>eudicotyledons</taxon>
        <taxon>Gunneridae</taxon>
        <taxon>Pentapetalae</taxon>
        <taxon>asterids</taxon>
        <taxon>lamiids</taxon>
        <taxon>Solanales</taxon>
        <taxon>Solanaceae</taxon>
        <taxon>Solanoideae</taxon>
        <taxon>Solaneae</taxon>
        <taxon>Solanum</taxon>
    </lineage>
</organism>
<dbReference type="Proteomes" id="UP001234989">
    <property type="component" value="Chromosome 3"/>
</dbReference>
<dbReference type="GO" id="GO:0008270">
    <property type="term" value="F:zinc ion binding"/>
    <property type="evidence" value="ECO:0007669"/>
    <property type="project" value="TreeGrafter"/>
</dbReference>
<evidence type="ECO:0000313" key="5">
    <source>
        <dbReference type="EMBL" id="WMV18311.1"/>
    </source>
</evidence>
<evidence type="ECO:0008006" key="7">
    <source>
        <dbReference type="Google" id="ProtNLM"/>
    </source>
</evidence>
<dbReference type="EMBL" id="CP133614">
    <property type="protein sequence ID" value="WMV18311.1"/>
    <property type="molecule type" value="Genomic_DNA"/>
</dbReference>
<dbReference type="GO" id="GO:0046294">
    <property type="term" value="P:formaldehyde catabolic process"/>
    <property type="evidence" value="ECO:0007669"/>
    <property type="project" value="TreeGrafter"/>
</dbReference>
<dbReference type="Gene3D" id="3.90.180.10">
    <property type="entry name" value="Medium-chain alcohol dehydrogenases, catalytic domain"/>
    <property type="match status" value="1"/>
</dbReference>
<keyword evidence="3" id="KW-0479">Metal-binding</keyword>
<dbReference type="PANTHER" id="PTHR43880:SF38">
    <property type="entry name" value="ALCOHOL DEHYDROGENASE-RELATED"/>
    <property type="match status" value="1"/>
</dbReference>
<evidence type="ECO:0000256" key="3">
    <source>
        <dbReference type="ARBA" id="ARBA00022723"/>
    </source>
</evidence>
<reference evidence="5" key="1">
    <citation type="submission" date="2023-08" db="EMBL/GenBank/DDBJ databases">
        <title>A de novo genome assembly of Solanum verrucosum Schlechtendal, a Mexican diploid species geographically isolated from the other diploid A-genome species in potato relatives.</title>
        <authorList>
            <person name="Hosaka K."/>
        </authorList>
    </citation>
    <scope>NUCLEOTIDE SEQUENCE</scope>
    <source>
        <tissue evidence="5">Young leaves</tissue>
    </source>
</reference>
<evidence type="ECO:0000256" key="4">
    <source>
        <dbReference type="ARBA" id="ARBA00022833"/>
    </source>
</evidence>
<keyword evidence="6" id="KW-1185">Reference proteome</keyword>
<dbReference type="InterPro" id="IPR011032">
    <property type="entry name" value="GroES-like_sf"/>
</dbReference>
<protein>
    <recommendedName>
        <fullName evidence="7">Alcohol dehydrogenase</fullName>
    </recommendedName>
</protein>
<keyword evidence="4" id="KW-0862">Zinc</keyword>
<dbReference type="AlphaFoldDB" id="A0AAF0QD43"/>
<accession>A0AAF0QD43</accession>
<evidence type="ECO:0000256" key="1">
    <source>
        <dbReference type="ARBA" id="ARBA00001947"/>
    </source>
</evidence>
<dbReference type="GO" id="GO:0051903">
    <property type="term" value="F:S-(hydroxymethyl)glutathione dehydrogenase [NAD(P)+] activity"/>
    <property type="evidence" value="ECO:0007669"/>
    <property type="project" value="TreeGrafter"/>
</dbReference>
<evidence type="ECO:0000313" key="6">
    <source>
        <dbReference type="Proteomes" id="UP001234989"/>
    </source>
</evidence>
<dbReference type="PANTHER" id="PTHR43880">
    <property type="entry name" value="ALCOHOL DEHYDROGENASE"/>
    <property type="match status" value="1"/>
</dbReference>
<proteinExistence type="predicted"/>
<comment type="subunit">
    <text evidence="2">Homodimer.</text>
</comment>
<dbReference type="SUPFAM" id="SSF50129">
    <property type="entry name" value="GroES-like"/>
    <property type="match status" value="1"/>
</dbReference>
<dbReference type="GO" id="GO:0005829">
    <property type="term" value="C:cytosol"/>
    <property type="evidence" value="ECO:0007669"/>
    <property type="project" value="TreeGrafter"/>
</dbReference>
<comment type="cofactor">
    <cofactor evidence="1">
        <name>Zn(2+)</name>
        <dbReference type="ChEBI" id="CHEBI:29105"/>
    </cofactor>
</comment>
<evidence type="ECO:0000256" key="2">
    <source>
        <dbReference type="ARBA" id="ARBA00011738"/>
    </source>
</evidence>
<gene>
    <name evidence="5" type="ORF">MTR67_011696</name>
</gene>
<name>A0AAF0QD43_SOLVR</name>
<sequence>MQYNIIETFLSLSSNLKQSPSSLYIKQSSVIRIFCLETSTRPYSMDSSNPKVITCKAAVVWKEGEMIKIEEIQVDPPKSNEVRIKMLFASLCHTDILASNGYPIVCYSVSISFFSSFLTNLDPSFCLCCFSSVLSSLYFLEFLDMKELGRKIFFLCFILCKITCTGSRADPQGSTACNLTLHFRDCLHDFDL</sequence>